<dbReference type="AlphaFoldDB" id="A0A929L3Y1"/>
<sequence length="164" mass="17712">MLKQTLSAITAALNTHLQQSLNNAEDLAVLSGIVNIDGSSAVAAQNKILITQVHVASDLKLRNTRPIGFGPQDMANLGLNLKQRILCSAAFYNENYADGLELLELAMQFFHDSPILTIPAGEGKPEIKLEIVAADLSPAELQRQWMVLGSRYLPSAAYDVIVVG</sequence>
<dbReference type="Pfam" id="PF14065">
    <property type="entry name" value="Pvc16_N"/>
    <property type="match status" value="1"/>
</dbReference>
<accession>A0A929L3Y1</accession>
<gene>
    <name evidence="2" type="ORF">IRJ16_19275</name>
</gene>
<dbReference type="EMBL" id="JADFFL010000009">
    <property type="protein sequence ID" value="MBE9664034.1"/>
    <property type="molecule type" value="Genomic_DNA"/>
</dbReference>
<dbReference type="RefSeq" id="WP_194113280.1">
    <property type="nucleotide sequence ID" value="NZ_JADFFL010000009.1"/>
</dbReference>
<reference evidence="2" key="1">
    <citation type="submission" date="2020-10" db="EMBL/GenBank/DDBJ databases">
        <title>Mucilaginibacter mali sp. nov., isolated from rhizosphere soil of apple orchard.</title>
        <authorList>
            <person name="Lee J.-S."/>
            <person name="Kim H.S."/>
            <person name="Kim J.-S."/>
        </authorList>
    </citation>
    <scope>NUCLEOTIDE SEQUENCE</scope>
    <source>
        <strain evidence="2">KCTC 22746</strain>
    </source>
</reference>
<evidence type="ECO:0000313" key="2">
    <source>
        <dbReference type="EMBL" id="MBE9664034.1"/>
    </source>
</evidence>
<evidence type="ECO:0000313" key="3">
    <source>
        <dbReference type="Proteomes" id="UP000622475"/>
    </source>
</evidence>
<dbReference type="Proteomes" id="UP000622475">
    <property type="component" value="Unassembled WGS sequence"/>
</dbReference>
<evidence type="ECO:0000259" key="1">
    <source>
        <dbReference type="Pfam" id="PF14065"/>
    </source>
</evidence>
<dbReference type="InterPro" id="IPR025351">
    <property type="entry name" value="Pvc16_N"/>
</dbReference>
<proteinExistence type="predicted"/>
<feature type="domain" description="Pvc16 N-terminal" evidence="1">
    <location>
        <begin position="8"/>
        <end position="163"/>
    </location>
</feature>
<protein>
    <submittedName>
        <fullName evidence="2">DUF4255 domain-containing protein</fullName>
    </submittedName>
</protein>
<name>A0A929L3Y1_9SPHI</name>
<organism evidence="2 3">
    <name type="scientific">Mucilaginibacter myungsuensis</name>
    <dbReference type="NCBI Taxonomy" id="649104"/>
    <lineage>
        <taxon>Bacteria</taxon>
        <taxon>Pseudomonadati</taxon>
        <taxon>Bacteroidota</taxon>
        <taxon>Sphingobacteriia</taxon>
        <taxon>Sphingobacteriales</taxon>
        <taxon>Sphingobacteriaceae</taxon>
        <taxon>Mucilaginibacter</taxon>
    </lineage>
</organism>
<comment type="caution">
    <text evidence="2">The sequence shown here is derived from an EMBL/GenBank/DDBJ whole genome shotgun (WGS) entry which is preliminary data.</text>
</comment>
<keyword evidence="3" id="KW-1185">Reference proteome</keyword>